<feature type="compositionally biased region" description="Gly residues" evidence="8">
    <location>
        <begin position="242"/>
        <end position="255"/>
    </location>
</feature>
<keyword evidence="6 9" id="KW-0472">Membrane</keyword>
<feature type="domain" description="RRM" evidence="10">
    <location>
        <begin position="451"/>
        <end position="534"/>
    </location>
</feature>
<gene>
    <name evidence="12" type="ORF">C2E20_4144</name>
</gene>
<feature type="transmembrane region" description="Helical" evidence="9">
    <location>
        <begin position="58"/>
        <end position="84"/>
    </location>
</feature>
<dbReference type="AlphaFoldDB" id="A0A2P6VE66"/>
<evidence type="ECO:0000256" key="9">
    <source>
        <dbReference type="SAM" id="Phobius"/>
    </source>
</evidence>
<dbReference type="Pfam" id="PF00083">
    <property type="entry name" value="Sugar_tr"/>
    <property type="match status" value="1"/>
</dbReference>
<evidence type="ECO:0000313" key="13">
    <source>
        <dbReference type="Proteomes" id="UP000239649"/>
    </source>
</evidence>
<evidence type="ECO:0000256" key="5">
    <source>
        <dbReference type="ARBA" id="ARBA00022989"/>
    </source>
</evidence>
<reference evidence="12 13" key="1">
    <citation type="journal article" date="2018" name="Plant J.">
        <title>Genome sequences of Chlorella sorokiniana UTEX 1602 and Micractinium conductrix SAG 241.80: implications to maltose excretion by a green alga.</title>
        <authorList>
            <person name="Arriola M.B."/>
            <person name="Velmurugan N."/>
            <person name="Zhang Y."/>
            <person name="Plunkett M.H."/>
            <person name="Hondzo H."/>
            <person name="Barney B.M."/>
        </authorList>
    </citation>
    <scope>NUCLEOTIDE SEQUENCE [LARGE SCALE GENOMIC DNA]</scope>
    <source>
        <strain evidence="12 13">SAG 241.80</strain>
    </source>
</reference>
<dbReference type="CDD" id="cd12307">
    <property type="entry name" value="RRM_NIFK_like"/>
    <property type="match status" value="1"/>
</dbReference>
<dbReference type="InterPro" id="IPR036259">
    <property type="entry name" value="MFS_trans_sf"/>
</dbReference>
<dbReference type="InterPro" id="IPR020846">
    <property type="entry name" value="MFS_dom"/>
</dbReference>
<proteinExistence type="inferred from homology"/>
<feature type="transmembrane region" description="Helical" evidence="9">
    <location>
        <begin position="147"/>
        <end position="164"/>
    </location>
</feature>
<feature type="transmembrane region" description="Helical" evidence="9">
    <location>
        <begin position="114"/>
        <end position="135"/>
    </location>
</feature>
<dbReference type="InterPro" id="IPR005828">
    <property type="entry name" value="MFS_sugar_transport-like"/>
</dbReference>
<organism evidence="12 13">
    <name type="scientific">Micractinium conductrix</name>
    <dbReference type="NCBI Taxonomy" id="554055"/>
    <lineage>
        <taxon>Eukaryota</taxon>
        <taxon>Viridiplantae</taxon>
        <taxon>Chlorophyta</taxon>
        <taxon>core chlorophytes</taxon>
        <taxon>Trebouxiophyceae</taxon>
        <taxon>Chlorellales</taxon>
        <taxon>Chlorellaceae</taxon>
        <taxon>Chlorella clade</taxon>
        <taxon>Micractinium</taxon>
    </lineage>
</organism>
<evidence type="ECO:0000259" key="10">
    <source>
        <dbReference type="PROSITE" id="PS50102"/>
    </source>
</evidence>
<keyword evidence="13" id="KW-1185">Reference proteome</keyword>
<sequence length="611" mass="63661">MRSAAQALELEAGDMRETVLQSNELDLVPLVQQTSDGRRSHDSAATAAARGGVSFLNVFTGVVALGGLLFGVDTAVISGALPYIRDDLLQPWAGDAAALARWQEVGGQGLQAAVGGRAVVGLGVGLASVTVPIYIAEAAPPARRATLVTANVLMITGGQFLAYAADYAFSFVPGTWRWMLGVAVVPALVQAAGLVMLPESPKWLAGRGRMAAAQAALAKLQPEASLPAAALAASPQPSTSSTGGGGGEPGGGGGGVSPWRLLRSRTVLRQLHVGVGLQVLQQVAGINTVMYYTPAILQLAGVEKQAALLLSLLPAAANAAGTLVGMHAIDRHGRRRLLLTSIAAVVGALAALSGVFAAAERRSPAALPGGSCGAAAPPESCTACVRAGCAFCGGGPSGDLLAPGTCLALGPLQQAATGGGGGETCAPPAQLFLQGCPSRLTWCILGCLVAYLLAFRHLPHGFYEKQLKEYFSQFGKVTKVRLSRSKKNGASKGYAFLEFSSAEVAAIAASAMDGYMLATQKLSARVLPASEVHPQLFKGANRVFKKMPWAKIERERHNRDLTAAEAEKRQRQAVERDERRRRRITQAGIDYDYQSLEAALPRRSKKTKFAD</sequence>
<evidence type="ECO:0000256" key="7">
    <source>
        <dbReference type="PROSITE-ProRule" id="PRU00176"/>
    </source>
</evidence>
<dbReference type="GO" id="GO:0016020">
    <property type="term" value="C:membrane"/>
    <property type="evidence" value="ECO:0007669"/>
    <property type="project" value="UniProtKB-SubCell"/>
</dbReference>
<evidence type="ECO:0000313" key="12">
    <source>
        <dbReference type="EMBL" id="PSC72382.1"/>
    </source>
</evidence>
<feature type="transmembrane region" description="Helical" evidence="9">
    <location>
        <begin position="337"/>
        <end position="359"/>
    </location>
</feature>
<evidence type="ECO:0000256" key="6">
    <source>
        <dbReference type="ARBA" id="ARBA00023136"/>
    </source>
</evidence>
<evidence type="ECO:0000256" key="4">
    <source>
        <dbReference type="ARBA" id="ARBA00022692"/>
    </source>
</evidence>
<evidence type="ECO:0000259" key="11">
    <source>
        <dbReference type="PROSITE" id="PS50850"/>
    </source>
</evidence>
<dbReference type="Pfam" id="PF00076">
    <property type="entry name" value="RRM_1"/>
    <property type="match status" value="1"/>
</dbReference>
<evidence type="ECO:0000256" key="2">
    <source>
        <dbReference type="ARBA" id="ARBA00010992"/>
    </source>
</evidence>
<dbReference type="Gene3D" id="3.30.70.330">
    <property type="match status" value="1"/>
</dbReference>
<dbReference type="Proteomes" id="UP000239649">
    <property type="component" value="Unassembled WGS sequence"/>
</dbReference>
<feature type="domain" description="Major facilitator superfamily (MFS) profile" evidence="11">
    <location>
        <begin position="1"/>
        <end position="611"/>
    </location>
</feature>
<name>A0A2P6VE66_9CHLO</name>
<dbReference type="InterPro" id="IPR012677">
    <property type="entry name" value="Nucleotide-bd_a/b_plait_sf"/>
</dbReference>
<dbReference type="OrthoDB" id="21467at2759"/>
<accession>A0A2P6VE66</accession>
<keyword evidence="3" id="KW-0813">Transport</keyword>
<dbReference type="PROSITE" id="PS50102">
    <property type="entry name" value="RRM"/>
    <property type="match status" value="1"/>
</dbReference>
<dbReference type="Gene3D" id="1.20.1250.20">
    <property type="entry name" value="MFS general substrate transporter like domains"/>
    <property type="match status" value="1"/>
</dbReference>
<evidence type="ECO:0000256" key="1">
    <source>
        <dbReference type="ARBA" id="ARBA00004141"/>
    </source>
</evidence>
<feature type="region of interest" description="Disordered" evidence="8">
    <location>
        <begin position="231"/>
        <end position="255"/>
    </location>
</feature>
<dbReference type="GO" id="GO:0003723">
    <property type="term" value="F:RNA binding"/>
    <property type="evidence" value="ECO:0007669"/>
    <property type="project" value="UniProtKB-UniRule"/>
</dbReference>
<protein>
    <submittedName>
        <fullName evidence="12">Inositol transporter 2</fullName>
    </submittedName>
</protein>
<dbReference type="PROSITE" id="PS50850">
    <property type="entry name" value="MFS"/>
    <property type="match status" value="1"/>
</dbReference>
<dbReference type="EMBL" id="LHPF02000010">
    <property type="protein sequence ID" value="PSC72382.1"/>
    <property type="molecule type" value="Genomic_DNA"/>
</dbReference>
<dbReference type="InterPro" id="IPR005829">
    <property type="entry name" value="Sugar_transporter_CS"/>
</dbReference>
<keyword evidence="7" id="KW-0694">RNA-binding</keyword>
<dbReference type="PANTHER" id="PTHR48020:SF12">
    <property type="entry name" value="PROTON MYO-INOSITOL COTRANSPORTER"/>
    <property type="match status" value="1"/>
</dbReference>
<dbReference type="PANTHER" id="PTHR48020">
    <property type="entry name" value="PROTON MYO-INOSITOL COTRANSPORTER"/>
    <property type="match status" value="1"/>
</dbReference>
<keyword evidence="5 9" id="KW-1133">Transmembrane helix</keyword>
<evidence type="ECO:0000256" key="8">
    <source>
        <dbReference type="SAM" id="MobiDB-lite"/>
    </source>
</evidence>
<keyword evidence="4 9" id="KW-0812">Transmembrane</keyword>
<dbReference type="SUPFAM" id="SSF103473">
    <property type="entry name" value="MFS general substrate transporter"/>
    <property type="match status" value="1"/>
</dbReference>
<feature type="compositionally biased region" description="Low complexity" evidence="8">
    <location>
        <begin position="231"/>
        <end position="241"/>
    </location>
</feature>
<dbReference type="SUPFAM" id="SSF54928">
    <property type="entry name" value="RNA-binding domain, RBD"/>
    <property type="match status" value="1"/>
</dbReference>
<feature type="transmembrane region" description="Helical" evidence="9">
    <location>
        <begin position="176"/>
        <end position="197"/>
    </location>
</feature>
<dbReference type="GO" id="GO:0022857">
    <property type="term" value="F:transmembrane transporter activity"/>
    <property type="evidence" value="ECO:0007669"/>
    <property type="project" value="InterPro"/>
</dbReference>
<dbReference type="InterPro" id="IPR035979">
    <property type="entry name" value="RBD_domain_sf"/>
</dbReference>
<dbReference type="InterPro" id="IPR000504">
    <property type="entry name" value="RRM_dom"/>
</dbReference>
<dbReference type="SMART" id="SM00360">
    <property type="entry name" value="RRM"/>
    <property type="match status" value="1"/>
</dbReference>
<comment type="caution">
    <text evidence="12">The sequence shown here is derived from an EMBL/GenBank/DDBJ whole genome shotgun (WGS) entry which is preliminary data.</text>
</comment>
<dbReference type="PROSITE" id="PS00217">
    <property type="entry name" value="SUGAR_TRANSPORT_2"/>
    <property type="match status" value="1"/>
</dbReference>
<comment type="subcellular location">
    <subcellularLocation>
        <location evidence="1">Membrane</location>
        <topology evidence="1">Multi-pass membrane protein</topology>
    </subcellularLocation>
</comment>
<evidence type="ECO:0000256" key="3">
    <source>
        <dbReference type="ARBA" id="ARBA00022448"/>
    </source>
</evidence>
<dbReference type="InterPro" id="IPR050814">
    <property type="entry name" value="Myo-inositol_Transporter"/>
</dbReference>
<comment type="similarity">
    <text evidence="2">Belongs to the major facilitator superfamily. Sugar transporter (TC 2.A.1.1) family.</text>
</comment>